<name>A0ABW0BLH4_9ACTN</name>
<comment type="caution">
    <text evidence="1">The sequence shown here is derived from an EMBL/GenBank/DDBJ whole genome shotgun (WGS) entry which is preliminary data.</text>
</comment>
<dbReference type="RefSeq" id="WP_378591788.1">
    <property type="nucleotide sequence ID" value="NZ_JBHSKD010000021.1"/>
</dbReference>
<keyword evidence="2" id="KW-1185">Reference proteome</keyword>
<proteinExistence type="predicted"/>
<evidence type="ECO:0008006" key="3">
    <source>
        <dbReference type="Google" id="ProtNLM"/>
    </source>
</evidence>
<dbReference type="InterPro" id="IPR011009">
    <property type="entry name" value="Kinase-like_dom_sf"/>
</dbReference>
<evidence type="ECO:0000313" key="2">
    <source>
        <dbReference type="Proteomes" id="UP001596087"/>
    </source>
</evidence>
<sequence length="343" mass="37307">MAQAGEWAQVGLRLPPRSPVWATEAFRDELVGWAAGEVGEVLRAERVKLRPWSTVWRVEAVAGVFYAKQSCELQSSETGLAALLADLDPHRVVAVAATDERRGFLLTPDHGRPLRETAEEDDLEGWGRVLRSAAELQRDLVPHVDALREVGLATIAPGDAPSYVAQRLDSFAALPPEHPMRPDADTVAAVAARLPAVQEWADEVEALGLPLTLNHNDLHDNNVFHVGAELRFFDFGDALVTEPLGVLLIPLDMLGRRLGAGPDDPRLVALVEPVLEVWSDLVPLAELRAALPAALRLGRLGRLETWLRCCPSMTDTELAEWGPAVADWLGTLALDPPLARLPG</sequence>
<dbReference type="SUPFAM" id="SSF56112">
    <property type="entry name" value="Protein kinase-like (PK-like)"/>
    <property type="match status" value="1"/>
</dbReference>
<evidence type="ECO:0000313" key="1">
    <source>
        <dbReference type="EMBL" id="MFC5178205.1"/>
    </source>
</evidence>
<protein>
    <recommendedName>
        <fullName evidence="3">Aminoglycoside phosphotransferase domain-containing protein</fullName>
    </recommendedName>
</protein>
<reference evidence="2" key="1">
    <citation type="journal article" date="2019" name="Int. J. Syst. Evol. Microbiol.">
        <title>The Global Catalogue of Microorganisms (GCM) 10K type strain sequencing project: providing services to taxonomists for standard genome sequencing and annotation.</title>
        <authorList>
            <consortium name="The Broad Institute Genomics Platform"/>
            <consortium name="The Broad Institute Genome Sequencing Center for Infectious Disease"/>
            <person name="Wu L."/>
            <person name="Ma J."/>
        </authorList>
    </citation>
    <scope>NUCLEOTIDE SEQUENCE [LARGE SCALE GENOMIC DNA]</scope>
    <source>
        <strain evidence="2">DFY41</strain>
    </source>
</reference>
<gene>
    <name evidence="1" type="ORF">ACFPGP_16115</name>
</gene>
<dbReference type="Proteomes" id="UP001596087">
    <property type="component" value="Unassembled WGS sequence"/>
</dbReference>
<organism evidence="1 2">
    <name type="scientific">Nocardioides taihuensis</name>
    <dbReference type="NCBI Taxonomy" id="1835606"/>
    <lineage>
        <taxon>Bacteria</taxon>
        <taxon>Bacillati</taxon>
        <taxon>Actinomycetota</taxon>
        <taxon>Actinomycetes</taxon>
        <taxon>Propionibacteriales</taxon>
        <taxon>Nocardioidaceae</taxon>
        <taxon>Nocardioides</taxon>
    </lineage>
</organism>
<dbReference type="EMBL" id="JBHSKD010000021">
    <property type="protein sequence ID" value="MFC5178205.1"/>
    <property type="molecule type" value="Genomic_DNA"/>
</dbReference>
<accession>A0ABW0BLH4</accession>